<dbReference type="KEGG" id="cau:Caur_3882"/>
<keyword evidence="3" id="KW-1185">Reference proteome</keyword>
<dbReference type="Gene3D" id="3.30.930.10">
    <property type="entry name" value="Bira Bifunctional Protein, Domain 2"/>
    <property type="match status" value="1"/>
</dbReference>
<dbReference type="HOGENOM" id="CLU_1018786_0_0_0"/>
<dbReference type="eggNOG" id="COG0095">
    <property type="taxonomic scope" value="Bacteria"/>
</dbReference>
<dbReference type="PANTHER" id="PTHR43679:SF2">
    <property type="entry name" value="OCTANOYL-[GCVH]:PROTEIN N-OCTANOYLTRANSFERASE"/>
    <property type="match status" value="1"/>
</dbReference>
<reference evidence="3" key="1">
    <citation type="journal article" date="2011" name="BMC Genomics">
        <title>Complete genome sequence of the filamentous anoxygenic phototrophic bacterium Chloroflexus aurantiacus.</title>
        <authorList>
            <person name="Tang K.H."/>
            <person name="Barry K."/>
            <person name="Chertkov O."/>
            <person name="Dalin E."/>
            <person name="Han C.S."/>
            <person name="Hauser L.J."/>
            <person name="Honchak B.M."/>
            <person name="Karbach L.E."/>
            <person name="Land M.L."/>
            <person name="Lapidus A."/>
            <person name="Larimer F.W."/>
            <person name="Mikhailova N."/>
            <person name="Pitluck S."/>
            <person name="Pierson B.K."/>
            <person name="Blankenship R.E."/>
        </authorList>
    </citation>
    <scope>NUCLEOTIDE SEQUENCE [LARGE SCALE GENOMIC DNA]</scope>
    <source>
        <strain evidence="3">ATCC 29366 / DSM 635 / J-10-fl</strain>
    </source>
</reference>
<dbReference type="InterPro" id="IPR050664">
    <property type="entry name" value="Octanoyltrans_LipM/LipL"/>
</dbReference>
<proteinExistence type="predicted"/>
<dbReference type="SMR" id="A9WDE0"/>
<dbReference type="GO" id="GO:0033819">
    <property type="term" value="F:lipoyl(octanoyl) transferase activity"/>
    <property type="evidence" value="ECO:0000318"/>
    <property type="project" value="GO_Central"/>
</dbReference>
<dbReference type="STRING" id="324602.Caur_3882"/>
<protein>
    <submittedName>
        <fullName evidence="2">Biotin/lipoate A/B protein ligase</fullName>
    </submittedName>
</protein>
<dbReference type="EMBL" id="CP000909">
    <property type="protein sequence ID" value="ABY37059.1"/>
    <property type="molecule type" value="Genomic_DNA"/>
</dbReference>
<evidence type="ECO:0000313" key="2">
    <source>
        <dbReference type="EMBL" id="ABY37059.1"/>
    </source>
</evidence>
<dbReference type="EnsemblBacteria" id="ABY37059">
    <property type="protein sequence ID" value="ABY37059"/>
    <property type="gene ID" value="Caur_3882"/>
</dbReference>
<dbReference type="PROSITE" id="PS51733">
    <property type="entry name" value="BPL_LPL_CATALYTIC"/>
    <property type="match status" value="1"/>
</dbReference>
<evidence type="ECO:0000313" key="3">
    <source>
        <dbReference type="Proteomes" id="UP000002008"/>
    </source>
</evidence>
<dbReference type="InParanoid" id="A9WDE0"/>
<dbReference type="InterPro" id="IPR045864">
    <property type="entry name" value="aa-tRNA-synth_II/BPL/LPL"/>
</dbReference>
<dbReference type="AlphaFoldDB" id="A9WDE0"/>
<dbReference type="RefSeq" id="WP_012259712.1">
    <property type="nucleotide sequence ID" value="NC_010175.1"/>
</dbReference>
<gene>
    <name evidence="2" type="ordered locus">Caur_3882</name>
</gene>
<sequence length="277" mass="30175">MGSGSVIWRLLPPAQGDPTTELAAGAAMLAGLKETNCPAIRWYAAGSRPALVIGSGQKLSDVDHTALRQQGVTLHRRSSGGTAVLFVPGLLMQDIALPLDHPLYHPDVSESYRWLGDVWQATLAQFGIHTSLIDIAAARADRQTLDPLIARACFGGQSPYEVLVAGRKLVGFAQIRRREGVLFQVGLYTHWPGRQLATLLAMNEAERTIFGERLADRVTDLVTVCESPPDIHQIAAAFAMVLRQRYEVSITAADWTEAEREAMIAAQARFAPLRLEG</sequence>
<accession>A9WDE0</accession>
<dbReference type="InterPro" id="IPR004143">
    <property type="entry name" value="BPL_LPL_catalytic"/>
</dbReference>
<dbReference type="PATRIC" id="fig|324602.8.peg.4356"/>
<dbReference type="Pfam" id="PF21948">
    <property type="entry name" value="LplA-B_cat"/>
    <property type="match status" value="1"/>
</dbReference>
<dbReference type="GO" id="GO:0009107">
    <property type="term" value="P:lipoate biosynthetic process"/>
    <property type="evidence" value="ECO:0000318"/>
    <property type="project" value="GO_Central"/>
</dbReference>
<keyword evidence="2" id="KW-0436">Ligase</keyword>
<feature type="domain" description="BPL/LPL catalytic" evidence="1">
    <location>
        <begin position="34"/>
        <end position="250"/>
    </location>
</feature>
<dbReference type="Proteomes" id="UP000002008">
    <property type="component" value="Chromosome"/>
</dbReference>
<evidence type="ECO:0000259" key="1">
    <source>
        <dbReference type="PROSITE" id="PS51733"/>
    </source>
</evidence>
<dbReference type="SUPFAM" id="SSF55681">
    <property type="entry name" value="Class II aaRS and biotin synthetases"/>
    <property type="match status" value="1"/>
</dbReference>
<dbReference type="GO" id="GO:0009249">
    <property type="term" value="P:protein lipoylation"/>
    <property type="evidence" value="ECO:0000318"/>
    <property type="project" value="GO_Central"/>
</dbReference>
<dbReference type="GO" id="GO:0016874">
    <property type="term" value="F:ligase activity"/>
    <property type="evidence" value="ECO:0007669"/>
    <property type="project" value="UniProtKB-KW"/>
</dbReference>
<organism evidence="2 3">
    <name type="scientific">Chloroflexus aurantiacus (strain ATCC 29366 / DSM 635 / J-10-fl)</name>
    <dbReference type="NCBI Taxonomy" id="324602"/>
    <lineage>
        <taxon>Bacteria</taxon>
        <taxon>Bacillati</taxon>
        <taxon>Chloroflexota</taxon>
        <taxon>Chloroflexia</taxon>
        <taxon>Chloroflexales</taxon>
        <taxon>Chloroflexineae</taxon>
        <taxon>Chloroflexaceae</taxon>
        <taxon>Chloroflexus</taxon>
    </lineage>
</organism>
<dbReference type="FunCoup" id="A9WDE0">
    <property type="interactions" value="263"/>
</dbReference>
<dbReference type="PANTHER" id="PTHR43679">
    <property type="entry name" value="OCTANOYLTRANSFERASE LIPM-RELATED"/>
    <property type="match status" value="1"/>
</dbReference>
<name>A9WDE0_CHLAA</name>